<dbReference type="EMBL" id="SPHZ02000009">
    <property type="protein sequence ID" value="KAF0899386.1"/>
    <property type="molecule type" value="Genomic_DNA"/>
</dbReference>
<dbReference type="AlphaFoldDB" id="A0A6G1CGV4"/>
<feature type="region of interest" description="Disordered" evidence="1">
    <location>
        <begin position="1"/>
        <end position="55"/>
    </location>
</feature>
<evidence type="ECO:0000313" key="2">
    <source>
        <dbReference type="EMBL" id="KAF0899386.1"/>
    </source>
</evidence>
<feature type="compositionally biased region" description="Basic and acidic residues" evidence="1">
    <location>
        <begin position="44"/>
        <end position="54"/>
    </location>
</feature>
<organism evidence="2 3">
    <name type="scientific">Oryza meyeriana var. granulata</name>
    <dbReference type="NCBI Taxonomy" id="110450"/>
    <lineage>
        <taxon>Eukaryota</taxon>
        <taxon>Viridiplantae</taxon>
        <taxon>Streptophyta</taxon>
        <taxon>Embryophyta</taxon>
        <taxon>Tracheophyta</taxon>
        <taxon>Spermatophyta</taxon>
        <taxon>Magnoliopsida</taxon>
        <taxon>Liliopsida</taxon>
        <taxon>Poales</taxon>
        <taxon>Poaceae</taxon>
        <taxon>BOP clade</taxon>
        <taxon>Oryzoideae</taxon>
        <taxon>Oryzeae</taxon>
        <taxon>Oryzinae</taxon>
        <taxon>Oryza</taxon>
        <taxon>Oryza meyeriana</taxon>
    </lineage>
</organism>
<evidence type="ECO:0000256" key="1">
    <source>
        <dbReference type="SAM" id="MobiDB-lite"/>
    </source>
</evidence>
<sequence length="92" mass="10071">MAKKQGKEKRKGELGRSRGRRRSSNSLGACEDCRQKRAPSTAVEGRELGADQRKGHPLATIEAASRVERDRGEGLAVATSRGRLKEMAPEIK</sequence>
<dbReference type="Proteomes" id="UP000479710">
    <property type="component" value="Unassembled WGS sequence"/>
</dbReference>
<comment type="caution">
    <text evidence="2">The sequence shown here is derived from an EMBL/GenBank/DDBJ whole genome shotgun (WGS) entry which is preliminary data.</text>
</comment>
<reference evidence="2 3" key="1">
    <citation type="submission" date="2019-11" db="EMBL/GenBank/DDBJ databases">
        <title>Whole genome sequence of Oryza granulata.</title>
        <authorList>
            <person name="Li W."/>
        </authorList>
    </citation>
    <scope>NUCLEOTIDE SEQUENCE [LARGE SCALE GENOMIC DNA]</scope>
    <source>
        <strain evidence="3">cv. Menghai</strain>
        <tissue evidence="2">Leaf</tissue>
    </source>
</reference>
<feature type="region of interest" description="Disordered" evidence="1">
    <location>
        <begin position="69"/>
        <end position="92"/>
    </location>
</feature>
<gene>
    <name evidence="2" type="ORF">E2562_019506</name>
</gene>
<evidence type="ECO:0000313" key="3">
    <source>
        <dbReference type="Proteomes" id="UP000479710"/>
    </source>
</evidence>
<proteinExistence type="predicted"/>
<name>A0A6G1CGV4_9ORYZ</name>
<accession>A0A6G1CGV4</accession>
<feature type="compositionally biased region" description="Basic and acidic residues" evidence="1">
    <location>
        <begin position="83"/>
        <end position="92"/>
    </location>
</feature>
<protein>
    <submittedName>
        <fullName evidence="2">Uncharacterized protein</fullName>
    </submittedName>
</protein>
<keyword evidence="3" id="KW-1185">Reference proteome</keyword>